<dbReference type="GO" id="GO:0019185">
    <property type="term" value="C:snRNA-activating protein complex"/>
    <property type="evidence" value="ECO:0007669"/>
    <property type="project" value="TreeGrafter"/>
</dbReference>
<dbReference type="PROSITE" id="PS51294">
    <property type="entry name" value="HTH_MYB"/>
    <property type="match status" value="3"/>
</dbReference>
<dbReference type="PANTHER" id="PTHR46621">
    <property type="entry name" value="SNRNA-ACTIVATING PROTEIN COMPLEX SUBUNIT 4"/>
    <property type="match status" value="1"/>
</dbReference>
<evidence type="ECO:0000313" key="6">
    <source>
        <dbReference type="Proteomes" id="UP000232688"/>
    </source>
</evidence>
<proteinExistence type="predicted"/>
<evidence type="ECO:0000256" key="3">
    <source>
        <dbReference type="ARBA" id="ARBA00023163"/>
    </source>
</evidence>
<name>A0A2I1F177_9GLOM</name>
<dbReference type="GO" id="GO:0042795">
    <property type="term" value="P:snRNA transcription by RNA polymerase II"/>
    <property type="evidence" value="ECO:0007669"/>
    <property type="project" value="TreeGrafter"/>
</dbReference>
<reference evidence="5 6" key="1">
    <citation type="submission" date="2017-10" db="EMBL/GenBank/DDBJ databases">
        <title>Extensive intraspecific genome diversity in a model arbuscular mycorrhizal fungus.</title>
        <authorList>
            <person name="Chen E.C.H."/>
            <person name="Morin E."/>
            <person name="Baudet D."/>
            <person name="Noel J."/>
            <person name="Ndikumana S."/>
            <person name="Charron P."/>
            <person name="St-Onge C."/>
            <person name="Giorgi J."/>
            <person name="Grigoriev I.V."/>
            <person name="Roux C."/>
            <person name="Martin F.M."/>
            <person name="Corradi N."/>
        </authorList>
    </citation>
    <scope>NUCLEOTIDE SEQUENCE [LARGE SCALE GENOMIC DNA]</scope>
    <source>
        <strain evidence="5 6">A1</strain>
    </source>
</reference>
<dbReference type="GO" id="GO:0001006">
    <property type="term" value="F:RNA polymerase III type 3 promoter sequence-specific DNA binding"/>
    <property type="evidence" value="ECO:0007669"/>
    <property type="project" value="TreeGrafter"/>
</dbReference>
<dbReference type="InterPro" id="IPR051575">
    <property type="entry name" value="Myb-like_DNA-bd"/>
</dbReference>
<protein>
    <submittedName>
        <fullName evidence="5">Uncharacterized protein</fullName>
    </submittedName>
</protein>
<sequence length="325" mass="38793">MNFLHTLYLSSIHFFKKCRISNPNIRFVQNRPKIHRWTEEELETLRIAVNKHGNKWKYISDNYFPLSRTPIAVQIRWKKYGVGKWKEIEKLFDTKDYGQILLRWESIEDEILLKLIKNYGRKWKMISDVIGRTYHRCLNRYEVLISKPWTKEETEKLRVSILKYKQDWRKIADEFPDRSLFDIRKHHKCNASTNPNFKLGRWNDIEINLFKKAIKEHGKRWIKVSQIVGTRSPIQLLSNMSNVQSIDSLRELYAKLLAEIGELRKKFAEIKVKNDELKDKNAEIPDLRGKFAKLEAELKARVAELLKQGVEEMPRMPSSRPELRS</sequence>
<gene>
    <name evidence="5" type="ORF">RhiirA1_531295</name>
</gene>
<comment type="caution">
    <text evidence="5">The sequence shown here is derived from an EMBL/GenBank/DDBJ whole genome shotgun (WGS) entry which is preliminary data.</text>
</comment>
<dbReference type="VEuPathDB" id="FungiDB:FUN_010401"/>
<keyword evidence="2" id="KW-0238">DNA-binding</keyword>
<dbReference type="SMART" id="SM00717">
    <property type="entry name" value="SANT"/>
    <property type="match status" value="4"/>
</dbReference>
<dbReference type="VEuPathDB" id="FungiDB:FUN_017476"/>
<dbReference type="PROSITE" id="PS50090">
    <property type="entry name" value="MYB_LIKE"/>
    <property type="match status" value="2"/>
</dbReference>
<dbReference type="Pfam" id="PF13921">
    <property type="entry name" value="Myb_DNA-bind_6"/>
    <property type="match status" value="2"/>
</dbReference>
<dbReference type="Proteomes" id="UP000232688">
    <property type="component" value="Unassembled WGS sequence"/>
</dbReference>
<dbReference type="AlphaFoldDB" id="A0A2I1F177"/>
<evidence type="ECO:0000313" key="5">
    <source>
        <dbReference type="EMBL" id="PKC72322.1"/>
    </source>
</evidence>
<dbReference type="EMBL" id="LLXH01000130">
    <property type="protein sequence ID" value="PKC72322.1"/>
    <property type="molecule type" value="Genomic_DNA"/>
</dbReference>
<evidence type="ECO:0000256" key="4">
    <source>
        <dbReference type="ARBA" id="ARBA00023242"/>
    </source>
</evidence>
<dbReference type="VEuPathDB" id="FungiDB:RhiirFUN_022800"/>
<dbReference type="InterPro" id="IPR009057">
    <property type="entry name" value="Homeodomain-like_sf"/>
</dbReference>
<dbReference type="Pfam" id="PF00249">
    <property type="entry name" value="Myb_DNA-binding"/>
    <property type="match status" value="1"/>
</dbReference>
<dbReference type="OrthoDB" id="2143914at2759"/>
<dbReference type="GO" id="GO:0042796">
    <property type="term" value="P:snRNA transcription by RNA polymerase III"/>
    <property type="evidence" value="ECO:0007669"/>
    <property type="project" value="TreeGrafter"/>
</dbReference>
<dbReference type="InterPro" id="IPR001005">
    <property type="entry name" value="SANT/Myb"/>
</dbReference>
<dbReference type="InterPro" id="IPR017930">
    <property type="entry name" value="Myb_dom"/>
</dbReference>
<dbReference type="PANTHER" id="PTHR46621:SF1">
    <property type="entry name" value="SNRNA-ACTIVATING PROTEIN COMPLEX SUBUNIT 4"/>
    <property type="match status" value="1"/>
</dbReference>
<dbReference type="GO" id="GO:0000978">
    <property type="term" value="F:RNA polymerase II cis-regulatory region sequence-specific DNA binding"/>
    <property type="evidence" value="ECO:0007669"/>
    <property type="project" value="TreeGrafter"/>
</dbReference>
<dbReference type="VEuPathDB" id="FungiDB:RhiirFUN_017389"/>
<dbReference type="SUPFAM" id="SSF46689">
    <property type="entry name" value="Homeodomain-like"/>
    <property type="match status" value="3"/>
</dbReference>
<keyword evidence="1" id="KW-0805">Transcription regulation</keyword>
<dbReference type="CDD" id="cd00167">
    <property type="entry name" value="SANT"/>
    <property type="match status" value="2"/>
</dbReference>
<dbReference type="Gene3D" id="1.10.10.60">
    <property type="entry name" value="Homeodomain-like"/>
    <property type="match status" value="4"/>
</dbReference>
<reference evidence="5 6" key="2">
    <citation type="submission" date="2017-10" db="EMBL/GenBank/DDBJ databases">
        <title>Genome analyses suggest a sexual origin of heterokaryosis in a supposedly ancient asexual fungus.</title>
        <authorList>
            <person name="Corradi N."/>
            <person name="Sedzielewska K."/>
            <person name="Noel J."/>
            <person name="Charron P."/>
            <person name="Farinelli L."/>
            <person name="Marton T."/>
            <person name="Kruger M."/>
            <person name="Pelin A."/>
            <person name="Brachmann A."/>
            <person name="Corradi N."/>
        </authorList>
    </citation>
    <scope>NUCLEOTIDE SEQUENCE [LARGE SCALE GENOMIC DNA]</scope>
    <source>
        <strain evidence="5 6">A1</strain>
    </source>
</reference>
<keyword evidence="4" id="KW-0539">Nucleus</keyword>
<dbReference type="VEuPathDB" id="FungiDB:RhiirA1_531295"/>
<evidence type="ECO:0000256" key="2">
    <source>
        <dbReference type="ARBA" id="ARBA00023125"/>
    </source>
</evidence>
<accession>A0A2I1F177</accession>
<evidence type="ECO:0000256" key="1">
    <source>
        <dbReference type="ARBA" id="ARBA00023015"/>
    </source>
</evidence>
<keyword evidence="3" id="KW-0804">Transcription</keyword>
<organism evidence="5 6">
    <name type="scientific">Rhizophagus irregularis</name>
    <dbReference type="NCBI Taxonomy" id="588596"/>
    <lineage>
        <taxon>Eukaryota</taxon>
        <taxon>Fungi</taxon>
        <taxon>Fungi incertae sedis</taxon>
        <taxon>Mucoromycota</taxon>
        <taxon>Glomeromycotina</taxon>
        <taxon>Glomeromycetes</taxon>
        <taxon>Glomerales</taxon>
        <taxon>Glomeraceae</taxon>
        <taxon>Rhizophagus</taxon>
    </lineage>
</organism>